<dbReference type="Pfam" id="PF00275">
    <property type="entry name" value="EPSP_synthase"/>
    <property type="match status" value="1"/>
</dbReference>
<dbReference type="InterPro" id="IPR006264">
    <property type="entry name" value="EPSP_synthase"/>
</dbReference>
<dbReference type="FunFam" id="3.65.10.10:FF:000005">
    <property type="entry name" value="3-phosphoshikimate 1-carboxyvinyltransferase"/>
    <property type="match status" value="1"/>
</dbReference>
<protein>
    <recommendedName>
        <fullName evidence="8">3-phosphoshikimate 1-carboxyvinyltransferase</fullName>
        <ecNumber evidence="8">2.5.1.19</ecNumber>
    </recommendedName>
    <alternativeName>
        <fullName evidence="8">5-enolpyruvylshikimate-3-phosphate synthase</fullName>
        <shortName evidence="8">EPSP synthase</shortName>
        <shortName evidence="8">EPSPS</shortName>
    </alternativeName>
</protein>
<accession>T0J2J7</accession>
<dbReference type="Gene3D" id="3.65.10.10">
    <property type="entry name" value="Enolpyruvate transferase domain"/>
    <property type="match status" value="2"/>
</dbReference>
<keyword evidence="11" id="KW-1185">Reference proteome</keyword>
<feature type="binding site" evidence="8">
    <location>
        <position position="141"/>
    </location>
    <ligand>
        <name>3-phosphoshikimate</name>
        <dbReference type="ChEBI" id="CHEBI:145989"/>
    </ligand>
</feature>
<reference evidence="10 11" key="1">
    <citation type="journal article" date="2013" name="Genome Announc.">
        <title>Draft Genome Sequence of Sphingobium ummariense Strain RL-3, a Hexachlorocyclohexane-Degrading Bacterium.</title>
        <authorList>
            <person name="Kohli P."/>
            <person name="Dua A."/>
            <person name="Sangwan N."/>
            <person name="Oldach P."/>
            <person name="Khurana J.P."/>
            <person name="Lal R."/>
        </authorList>
    </citation>
    <scope>NUCLEOTIDE SEQUENCE [LARGE SCALE GENOMIC DNA]</scope>
    <source>
        <strain evidence="10 11">RL-3</strain>
    </source>
</reference>
<evidence type="ECO:0000256" key="8">
    <source>
        <dbReference type="HAMAP-Rule" id="MF_00210"/>
    </source>
</evidence>
<feature type="binding site" evidence="8">
    <location>
        <position position="139"/>
    </location>
    <ligand>
        <name>3-phosphoshikimate</name>
        <dbReference type="ChEBI" id="CHEBI:145989"/>
    </ligand>
</feature>
<evidence type="ECO:0000256" key="4">
    <source>
        <dbReference type="ARBA" id="ARBA00022605"/>
    </source>
</evidence>
<comment type="subcellular location">
    <subcellularLocation>
        <location evidence="8">Cytoplasm</location>
    </subcellularLocation>
</comment>
<dbReference type="AlphaFoldDB" id="T0J2J7"/>
<proteinExistence type="inferred from homology"/>
<comment type="pathway">
    <text evidence="1 8">Metabolic intermediate biosynthesis; chorismate biosynthesis; chorismate from D-erythrose 4-phosphate and phosphoenolpyruvate: step 6/7.</text>
</comment>
<dbReference type="UniPathway" id="UPA00053">
    <property type="reaction ID" value="UER00089"/>
</dbReference>
<name>T0J2J7_9SPHN</name>
<dbReference type="GO" id="GO:0005737">
    <property type="term" value="C:cytoplasm"/>
    <property type="evidence" value="ECO:0007669"/>
    <property type="project" value="UniProtKB-SubCell"/>
</dbReference>
<comment type="function">
    <text evidence="8">Catalyzes the transfer of the enolpyruvyl moiety of phosphoenolpyruvate (PEP) to the 5-hydroxyl of shikimate-3-phosphate (S3P) to produce enolpyruvyl shikimate-3-phosphate and inorganic phosphate.</text>
</comment>
<evidence type="ECO:0000256" key="2">
    <source>
        <dbReference type="ARBA" id="ARBA00009948"/>
    </source>
</evidence>
<comment type="caution">
    <text evidence="10">The sequence shown here is derived from an EMBL/GenBank/DDBJ whole genome shotgun (WGS) entry which is preliminary data.</text>
</comment>
<dbReference type="PANTHER" id="PTHR21090">
    <property type="entry name" value="AROM/DEHYDROQUINATE SYNTHASE"/>
    <property type="match status" value="1"/>
</dbReference>
<dbReference type="EMBL" id="AUWY01000074">
    <property type="protein sequence ID" value="EQB32171.1"/>
    <property type="molecule type" value="Genomic_DNA"/>
</dbReference>
<feature type="active site" description="Proton acceptor" evidence="8">
    <location>
        <position position="292"/>
    </location>
</feature>
<feature type="binding site" evidence="8">
    <location>
        <position position="141"/>
    </location>
    <ligand>
        <name>phosphoenolpyruvate</name>
        <dbReference type="ChEBI" id="CHEBI:58702"/>
    </ligand>
</feature>
<dbReference type="GO" id="GO:0009073">
    <property type="term" value="P:aromatic amino acid family biosynthetic process"/>
    <property type="evidence" value="ECO:0007669"/>
    <property type="project" value="UniProtKB-KW"/>
</dbReference>
<evidence type="ECO:0000256" key="1">
    <source>
        <dbReference type="ARBA" id="ARBA00004811"/>
    </source>
</evidence>
<comment type="subunit">
    <text evidence="8">Monomer.</text>
</comment>
<gene>
    <name evidence="8" type="primary">aroA</name>
    <name evidence="10" type="ORF">M529_10225</name>
</gene>
<keyword evidence="6 8" id="KW-0057">Aromatic amino acid biosynthesis</keyword>
<dbReference type="STRING" id="1346791.M529_10225"/>
<feature type="binding site" evidence="8">
    <location>
        <position position="66"/>
    </location>
    <ligand>
        <name>phosphoenolpyruvate</name>
        <dbReference type="ChEBI" id="CHEBI:58702"/>
    </ligand>
</feature>
<dbReference type="GO" id="GO:0008652">
    <property type="term" value="P:amino acid biosynthetic process"/>
    <property type="evidence" value="ECO:0007669"/>
    <property type="project" value="UniProtKB-KW"/>
</dbReference>
<evidence type="ECO:0000256" key="6">
    <source>
        <dbReference type="ARBA" id="ARBA00023141"/>
    </source>
</evidence>
<sequence length="410" mass="42152">MLSALAVGESRVEGLLEGEDVLATAAAMRAMGADIERDADGIWHVHGVGVGGLLQPQTALDMGNSGTSTRLLMGLVASHAITATFTGDASLSKRPMARVTEPLSRMGASFTASPGDRLPLTMRGACPAVPLDYRLPVASAQVKSAILLAGLNAPGITRIVEPVPTRDHSERMLKGFGAELEVAVEGDGTRIITLTGEAELKPQSIIVPGDPSSAAFPMVAALLVPGSRVTIANVGLNTTRAGLIDLLREMGGDIVVENPREVGGEPVGDLLVTASALKGVEPDPARAPSMIDEYPVAFVAAALAEGRSIFRGLEELRVKESDRIATMAAGLRAIGVAVEELEDGIVIEGSGGAPLAGGGPVATKLDHRIAMSFAVAGLVSRDGVTIDDMRPVATSFPGFTALLRSLGALP</sequence>
<dbReference type="GO" id="GO:0009423">
    <property type="term" value="P:chorismate biosynthetic process"/>
    <property type="evidence" value="ECO:0007669"/>
    <property type="project" value="UniProtKB-UniRule"/>
</dbReference>
<evidence type="ECO:0000256" key="7">
    <source>
        <dbReference type="ARBA" id="ARBA00044633"/>
    </source>
</evidence>
<dbReference type="NCBIfam" id="TIGR01356">
    <property type="entry name" value="aroA"/>
    <property type="match status" value="1"/>
</dbReference>
<dbReference type="InterPro" id="IPR013792">
    <property type="entry name" value="RNA3'P_cycl/enolpyr_Trfase_a/b"/>
</dbReference>
<dbReference type="SUPFAM" id="SSF55205">
    <property type="entry name" value="EPT/RTPC-like"/>
    <property type="match status" value="1"/>
</dbReference>
<dbReference type="PIRSF" id="PIRSF000505">
    <property type="entry name" value="EPSPS"/>
    <property type="match status" value="1"/>
</dbReference>
<dbReference type="PATRIC" id="fig|1346791.3.peg.1965"/>
<comment type="catalytic activity">
    <reaction evidence="7">
        <text>3-phosphoshikimate + phosphoenolpyruvate = 5-O-(1-carboxyvinyl)-3-phosphoshikimate + phosphate</text>
        <dbReference type="Rhea" id="RHEA:21256"/>
        <dbReference type="ChEBI" id="CHEBI:43474"/>
        <dbReference type="ChEBI" id="CHEBI:57701"/>
        <dbReference type="ChEBI" id="CHEBI:58702"/>
        <dbReference type="ChEBI" id="CHEBI:145989"/>
        <dbReference type="EC" id="2.5.1.19"/>
    </reaction>
    <physiologicalReaction direction="left-to-right" evidence="7">
        <dbReference type="Rhea" id="RHEA:21257"/>
    </physiologicalReaction>
</comment>
<feature type="domain" description="Enolpyruvate transferase" evidence="9">
    <location>
        <begin position="1"/>
        <end position="400"/>
    </location>
</feature>
<dbReference type="eggNOG" id="COG0128">
    <property type="taxonomic scope" value="Bacteria"/>
</dbReference>
<dbReference type="Proteomes" id="UP000015523">
    <property type="component" value="Unassembled WGS sequence"/>
</dbReference>
<feature type="binding site" evidence="8">
    <location>
        <position position="94"/>
    </location>
    <ligand>
        <name>phosphoenolpyruvate</name>
        <dbReference type="ChEBI" id="CHEBI:58702"/>
    </ligand>
</feature>
<feature type="binding site" evidence="8">
    <location>
        <position position="319"/>
    </location>
    <ligand>
        <name>3-phosphoshikimate</name>
        <dbReference type="ChEBI" id="CHEBI:145989"/>
    </ligand>
</feature>
<dbReference type="PROSITE" id="PS00104">
    <property type="entry name" value="EPSP_SYNTHASE_1"/>
    <property type="match status" value="1"/>
</dbReference>
<evidence type="ECO:0000313" key="10">
    <source>
        <dbReference type="EMBL" id="EQB32171.1"/>
    </source>
</evidence>
<feature type="binding site" evidence="8">
    <location>
        <position position="368"/>
    </location>
    <ligand>
        <name>phosphoenolpyruvate</name>
        <dbReference type="ChEBI" id="CHEBI:58702"/>
    </ligand>
</feature>
<dbReference type="InterPro" id="IPR036968">
    <property type="entry name" value="Enolpyruvate_Tfrase_sf"/>
</dbReference>
<evidence type="ECO:0000313" key="11">
    <source>
        <dbReference type="Proteomes" id="UP000015523"/>
    </source>
</evidence>
<keyword evidence="3 8" id="KW-0963">Cytoplasm</keyword>
<keyword evidence="5 8" id="KW-0808">Transferase</keyword>
<feature type="binding site" evidence="8">
    <location>
        <position position="323"/>
    </location>
    <ligand>
        <name>phosphoenolpyruvate</name>
        <dbReference type="ChEBI" id="CHEBI:58702"/>
    </ligand>
</feature>
<dbReference type="InterPro" id="IPR023193">
    <property type="entry name" value="EPSP_synthase_CS"/>
</dbReference>
<dbReference type="GO" id="GO:0003866">
    <property type="term" value="F:3-phosphoshikimate 1-carboxyvinyltransferase activity"/>
    <property type="evidence" value="ECO:0007669"/>
    <property type="project" value="UniProtKB-UniRule"/>
</dbReference>
<comment type="caution">
    <text evidence="8">Lacks conserved residue(s) required for the propagation of feature annotation.</text>
</comment>
<comment type="similarity">
    <text evidence="2 8">Belongs to the EPSP synthase family.</text>
</comment>
<feature type="binding site" evidence="8">
    <location>
        <position position="292"/>
    </location>
    <ligand>
        <name>3-phosphoshikimate</name>
        <dbReference type="ChEBI" id="CHEBI:145989"/>
    </ligand>
</feature>
<evidence type="ECO:0000259" key="9">
    <source>
        <dbReference type="Pfam" id="PF00275"/>
    </source>
</evidence>
<dbReference type="PROSITE" id="PS00885">
    <property type="entry name" value="EPSP_SYNTHASE_2"/>
    <property type="match status" value="1"/>
</dbReference>
<dbReference type="HAMAP" id="MF_00210">
    <property type="entry name" value="EPSP_synth"/>
    <property type="match status" value="1"/>
</dbReference>
<dbReference type="PANTHER" id="PTHR21090:SF5">
    <property type="entry name" value="PENTAFUNCTIONAL AROM POLYPEPTIDE"/>
    <property type="match status" value="1"/>
</dbReference>
<organism evidence="10 11">
    <name type="scientific">Sphingobium ummariense RL-3</name>
    <dbReference type="NCBI Taxonomy" id="1346791"/>
    <lineage>
        <taxon>Bacteria</taxon>
        <taxon>Pseudomonadati</taxon>
        <taxon>Pseudomonadota</taxon>
        <taxon>Alphaproteobacteria</taxon>
        <taxon>Sphingomonadales</taxon>
        <taxon>Sphingomonadaceae</taxon>
        <taxon>Sphingobium</taxon>
    </lineage>
</organism>
<keyword evidence="4 8" id="KW-0028">Amino-acid biosynthesis</keyword>
<dbReference type="InterPro" id="IPR001986">
    <property type="entry name" value="Enolpyruvate_Tfrase_dom"/>
</dbReference>
<evidence type="ECO:0000256" key="3">
    <source>
        <dbReference type="ARBA" id="ARBA00022490"/>
    </source>
</evidence>
<evidence type="ECO:0000256" key="5">
    <source>
        <dbReference type="ARBA" id="ARBA00022679"/>
    </source>
</evidence>
<dbReference type="EC" id="2.5.1.19" evidence="8"/>
<dbReference type="CDD" id="cd01556">
    <property type="entry name" value="EPSP_synthase"/>
    <property type="match status" value="1"/>
</dbReference>